<accession>R4PVW3</accession>
<keyword evidence="2" id="KW-1185">Reference proteome</keyword>
<proteinExistence type="predicted"/>
<dbReference type="Proteomes" id="UP000013893">
    <property type="component" value="Chromosome"/>
</dbReference>
<dbReference type="Gene3D" id="1.10.3210.10">
    <property type="entry name" value="Hypothetical protein af1432"/>
    <property type="match status" value="1"/>
</dbReference>
<dbReference type="KEGG" id="saal:L336_0178"/>
<evidence type="ECO:0000313" key="1">
    <source>
        <dbReference type="EMBL" id="AGL61887.1"/>
    </source>
</evidence>
<reference evidence="1 2" key="1">
    <citation type="journal article" date="2013" name="Nat. Biotechnol.">
        <title>Genome sequences of rare, uncultured bacteria obtained by differential coverage binning of multiple metagenomes.</title>
        <authorList>
            <person name="Albertsen M."/>
            <person name="Hugenholtz P."/>
            <person name="Skarshewski A."/>
            <person name="Nielsen K.L."/>
            <person name="Tyson G.W."/>
            <person name="Nielsen P.H."/>
        </authorList>
    </citation>
    <scope>NUCLEOTIDE SEQUENCE [LARGE SCALE GENOMIC DNA]</scope>
    <source>
        <strain evidence="1">TM71</strain>
    </source>
</reference>
<dbReference type="EMBL" id="CP005957">
    <property type="protein sequence ID" value="AGL61887.1"/>
    <property type="molecule type" value="Genomic_DNA"/>
</dbReference>
<evidence type="ECO:0000313" key="2">
    <source>
        <dbReference type="Proteomes" id="UP000013893"/>
    </source>
</evidence>
<organism evidence="1 2">
    <name type="scientific">Candidatus Saccharimonas aalborgensis</name>
    <dbReference type="NCBI Taxonomy" id="1332188"/>
    <lineage>
        <taxon>Bacteria</taxon>
        <taxon>Candidatus Saccharimonadota</taxon>
        <taxon>Candidatus Saccharimonadia</taxon>
        <taxon>Candidatus Saccharimonadales</taxon>
        <taxon>Candidatus Saccharimonadaceae</taxon>
        <taxon>Candidatus Saccharimonas</taxon>
    </lineage>
</organism>
<dbReference type="RefSeq" id="WP_015641337.1">
    <property type="nucleotide sequence ID" value="NC_021219.1"/>
</dbReference>
<dbReference type="AlphaFoldDB" id="R4PVW3"/>
<evidence type="ECO:0008006" key="3">
    <source>
        <dbReference type="Google" id="ProtNLM"/>
    </source>
</evidence>
<dbReference type="HOGENOM" id="CLU_1080485_0_0_0"/>
<dbReference type="SUPFAM" id="SSF109604">
    <property type="entry name" value="HD-domain/PDEase-like"/>
    <property type="match status" value="1"/>
</dbReference>
<dbReference type="InterPro" id="IPR003607">
    <property type="entry name" value="HD/PDEase_dom"/>
</dbReference>
<sequence length="257" mass="28200">MTRVDFSPRAQRVVDITLSEVAHRYGDGINPGSIASCPYHDLEHSTAVMESAVLLASRLHLSRAALELAALSGAAHDVIREHAEDMTPEEASAAWLRRVMLNNGYTIDDTTVTTRAILATTAQMLESGIVVQQTAGLNADSEANAVALCVASADLRALYMPTGPRAAHDYFRELRGLSGEEAPADLEGLRKYQLGEVALTSGYRYPLDVAEALFARDRDDIVAHHKRLIDLLDRGLISSWDDVVQLDLEYYEAHTQR</sequence>
<protein>
    <recommendedName>
        <fullName evidence="3">HD/PDEase domain-containing protein</fullName>
    </recommendedName>
</protein>
<gene>
    <name evidence="1" type="ORF">L336_0178</name>
</gene>
<dbReference type="CDD" id="cd00077">
    <property type="entry name" value="HDc"/>
    <property type="match status" value="1"/>
</dbReference>
<name>R4PVW3_9BACT</name>